<protein>
    <submittedName>
        <fullName evidence="3">Periplasmic chaperone</fullName>
    </submittedName>
</protein>
<dbReference type="AlphaFoldDB" id="A0A1J5QC28"/>
<evidence type="ECO:0000256" key="1">
    <source>
        <dbReference type="ARBA" id="ARBA00009091"/>
    </source>
</evidence>
<dbReference type="PANTHER" id="PTHR35089">
    <property type="entry name" value="CHAPERONE PROTEIN SKP"/>
    <property type="match status" value="1"/>
</dbReference>
<proteinExistence type="inferred from homology"/>
<comment type="similarity">
    <text evidence="1">Belongs to the Skp family.</text>
</comment>
<dbReference type="SUPFAM" id="SSF111384">
    <property type="entry name" value="OmpH-like"/>
    <property type="match status" value="1"/>
</dbReference>
<dbReference type="InterPro" id="IPR005632">
    <property type="entry name" value="Chaperone_Skp"/>
</dbReference>
<dbReference type="SMART" id="SM00935">
    <property type="entry name" value="OmpH"/>
    <property type="match status" value="1"/>
</dbReference>
<organism evidence="3">
    <name type="scientific">mine drainage metagenome</name>
    <dbReference type="NCBI Taxonomy" id="410659"/>
    <lineage>
        <taxon>unclassified sequences</taxon>
        <taxon>metagenomes</taxon>
        <taxon>ecological metagenomes</taxon>
    </lineage>
</organism>
<sequence length="184" mass="19740">MNSPTLGACLRRAALSCVVALATAGAAHAAATAAPTLRIGFVDTQRILQDSALAKRESQQLQQEFEPRSEHIKALAQQVAAQRKKLQDDALVMSDDQRIAAQARLTELSQRLRDSQQAFAEDLDAKRNADVQGLLDKANAVVAALARQRQIDIVFQSAVYVDPRIDMTAAVIQALDAGTASAAH</sequence>
<dbReference type="GO" id="GO:0005829">
    <property type="term" value="C:cytosol"/>
    <property type="evidence" value="ECO:0007669"/>
    <property type="project" value="TreeGrafter"/>
</dbReference>
<dbReference type="GO" id="GO:0050821">
    <property type="term" value="P:protein stabilization"/>
    <property type="evidence" value="ECO:0007669"/>
    <property type="project" value="TreeGrafter"/>
</dbReference>
<reference evidence="3" key="1">
    <citation type="submission" date="2016-10" db="EMBL/GenBank/DDBJ databases">
        <title>Sequence of Gallionella enrichment culture.</title>
        <authorList>
            <person name="Poehlein A."/>
            <person name="Muehling M."/>
            <person name="Daniel R."/>
        </authorList>
    </citation>
    <scope>NUCLEOTIDE SEQUENCE</scope>
</reference>
<evidence type="ECO:0000256" key="2">
    <source>
        <dbReference type="ARBA" id="ARBA00022729"/>
    </source>
</evidence>
<keyword evidence="2" id="KW-0732">Signal</keyword>
<gene>
    <name evidence="3" type="ORF">GALL_448430</name>
</gene>
<dbReference type="Gene3D" id="3.30.910.20">
    <property type="entry name" value="Skp domain"/>
    <property type="match status" value="1"/>
</dbReference>
<dbReference type="GO" id="GO:0051082">
    <property type="term" value="F:unfolded protein binding"/>
    <property type="evidence" value="ECO:0007669"/>
    <property type="project" value="InterPro"/>
</dbReference>
<dbReference type="EMBL" id="MLJW01002840">
    <property type="protein sequence ID" value="OIQ73517.1"/>
    <property type="molecule type" value="Genomic_DNA"/>
</dbReference>
<dbReference type="PANTHER" id="PTHR35089:SF1">
    <property type="entry name" value="CHAPERONE PROTEIN SKP"/>
    <property type="match status" value="1"/>
</dbReference>
<comment type="caution">
    <text evidence="3">The sequence shown here is derived from an EMBL/GenBank/DDBJ whole genome shotgun (WGS) entry which is preliminary data.</text>
</comment>
<name>A0A1J5QC28_9ZZZZ</name>
<dbReference type="Pfam" id="PF03938">
    <property type="entry name" value="OmpH"/>
    <property type="match status" value="1"/>
</dbReference>
<accession>A0A1J5QC28</accession>
<evidence type="ECO:0000313" key="3">
    <source>
        <dbReference type="EMBL" id="OIQ73517.1"/>
    </source>
</evidence>
<dbReference type="InterPro" id="IPR024930">
    <property type="entry name" value="Skp_dom_sf"/>
</dbReference>